<reference evidence="3" key="1">
    <citation type="journal article" date="2019" name="Int. J. Syst. Evol. Microbiol.">
        <title>The Global Catalogue of Microorganisms (GCM) 10K type strain sequencing project: providing services to taxonomists for standard genome sequencing and annotation.</title>
        <authorList>
            <consortium name="The Broad Institute Genomics Platform"/>
            <consortium name="The Broad Institute Genome Sequencing Center for Infectious Disease"/>
            <person name="Wu L."/>
            <person name="Ma J."/>
        </authorList>
    </citation>
    <scope>NUCLEOTIDE SEQUENCE [LARGE SCALE GENOMIC DNA]</scope>
    <source>
        <strain evidence="3">JCM 17666</strain>
    </source>
</reference>
<keyword evidence="3" id="KW-1185">Reference proteome</keyword>
<dbReference type="EMBL" id="BAABFO010000029">
    <property type="protein sequence ID" value="GAA4341410.1"/>
    <property type="molecule type" value="Genomic_DNA"/>
</dbReference>
<accession>A0ABP8HMK2</accession>
<dbReference type="InterPro" id="IPR007251">
    <property type="entry name" value="Iron_permease_Fet4"/>
</dbReference>
<feature type="region of interest" description="Disordered" evidence="1">
    <location>
        <begin position="86"/>
        <end position="105"/>
    </location>
</feature>
<name>A0ABP8HMK2_9BURK</name>
<protein>
    <recommendedName>
        <fullName evidence="4">Low affinity iron permease family protein</fullName>
    </recommendedName>
</protein>
<proteinExistence type="predicted"/>
<dbReference type="Proteomes" id="UP001501671">
    <property type="component" value="Unassembled WGS sequence"/>
</dbReference>
<sequence>MVNTGTTIVTFLMVFLIQQSQNKDSVALHLKLDELLASQSGASNQLVNIEELDEQELHQMMRVYARLAERSRRTGQGVARLNSGRARTAFNGCPPPARRGTRPCGTVGERFRAVRQAQAPGRPAAAPSRQG</sequence>
<comment type="caution">
    <text evidence="2">The sequence shown here is derived from an EMBL/GenBank/DDBJ whole genome shotgun (WGS) entry which is preliminary data.</text>
</comment>
<evidence type="ECO:0000256" key="1">
    <source>
        <dbReference type="SAM" id="MobiDB-lite"/>
    </source>
</evidence>
<organism evidence="2 3">
    <name type="scientific">Pigmentiphaga soli</name>
    <dbReference type="NCBI Taxonomy" id="1007095"/>
    <lineage>
        <taxon>Bacteria</taxon>
        <taxon>Pseudomonadati</taxon>
        <taxon>Pseudomonadota</taxon>
        <taxon>Betaproteobacteria</taxon>
        <taxon>Burkholderiales</taxon>
        <taxon>Alcaligenaceae</taxon>
        <taxon>Pigmentiphaga</taxon>
    </lineage>
</organism>
<evidence type="ECO:0000313" key="3">
    <source>
        <dbReference type="Proteomes" id="UP001501671"/>
    </source>
</evidence>
<evidence type="ECO:0008006" key="4">
    <source>
        <dbReference type="Google" id="ProtNLM"/>
    </source>
</evidence>
<gene>
    <name evidence="2" type="ORF">GCM10023144_42140</name>
</gene>
<dbReference type="Pfam" id="PF04120">
    <property type="entry name" value="Iron_permease"/>
    <property type="match status" value="1"/>
</dbReference>
<evidence type="ECO:0000313" key="2">
    <source>
        <dbReference type="EMBL" id="GAA4341410.1"/>
    </source>
</evidence>